<evidence type="ECO:0000256" key="11">
    <source>
        <dbReference type="ARBA" id="ARBA00023136"/>
    </source>
</evidence>
<dbReference type="Gene3D" id="1.10.630.10">
    <property type="entry name" value="Cytochrome P450"/>
    <property type="match status" value="2"/>
</dbReference>
<evidence type="ECO:0000256" key="2">
    <source>
        <dbReference type="ARBA" id="ARBA00004167"/>
    </source>
</evidence>
<evidence type="ECO:0000256" key="4">
    <source>
        <dbReference type="ARBA" id="ARBA00022617"/>
    </source>
</evidence>
<evidence type="ECO:0000256" key="3">
    <source>
        <dbReference type="ARBA" id="ARBA00010617"/>
    </source>
</evidence>
<comment type="subcellular location">
    <subcellularLocation>
        <location evidence="2">Membrane</location>
        <topology evidence="2">Single-pass membrane protein</topology>
    </subcellularLocation>
</comment>
<comment type="cofactor">
    <cofactor evidence="1 12">
        <name>heme</name>
        <dbReference type="ChEBI" id="CHEBI:30413"/>
    </cofactor>
</comment>
<dbReference type="InterPro" id="IPR036396">
    <property type="entry name" value="Cyt_P450_sf"/>
</dbReference>
<feature type="chain" id="PRO_5028821401" evidence="14">
    <location>
        <begin position="19"/>
        <end position="1006"/>
    </location>
</feature>
<evidence type="ECO:0000256" key="12">
    <source>
        <dbReference type="PIRSR" id="PIRSR602401-1"/>
    </source>
</evidence>
<keyword evidence="5 13" id="KW-0812">Transmembrane</keyword>
<proteinExistence type="inferred from homology"/>
<feature type="transmembrane region" description="Helical" evidence="13">
    <location>
        <begin position="800"/>
        <end position="820"/>
    </location>
</feature>
<evidence type="ECO:0000256" key="13">
    <source>
        <dbReference type="SAM" id="Phobius"/>
    </source>
</evidence>
<protein>
    <submittedName>
        <fullName evidence="15">(thale cress) hypothetical protein</fullName>
    </submittedName>
</protein>
<evidence type="ECO:0000256" key="14">
    <source>
        <dbReference type="SAM" id="SignalP"/>
    </source>
</evidence>
<dbReference type="InterPro" id="IPR017972">
    <property type="entry name" value="Cyt_P450_CS"/>
</dbReference>
<dbReference type="InterPro" id="IPR002401">
    <property type="entry name" value="Cyt_P450_E_grp-I"/>
</dbReference>
<keyword evidence="4 12" id="KW-0349">Heme</keyword>
<dbReference type="PANTHER" id="PTHR47955">
    <property type="entry name" value="CYTOCHROME P450 FAMILY 71 PROTEIN"/>
    <property type="match status" value="1"/>
</dbReference>
<accession>A0A7G2EPU7</accession>
<dbReference type="GO" id="GO:0020037">
    <property type="term" value="F:heme binding"/>
    <property type="evidence" value="ECO:0007669"/>
    <property type="project" value="InterPro"/>
</dbReference>
<dbReference type="EMBL" id="LR881468">
    <property type="protein sequence ID" value="CAD5324191.1"/>
    <property type="molecule type" value="Genomic_DNA"/>
</dbReference>
<dbReference type="CDD" id="cd11072">
    <property type="entry name" value="CYP71-like"/>
    <property type="match status" value="2"/>
</dbReference>
<organism evidence="15 16">
    <name type="scientific">Arabidopsis thaliana</name>
    <name type="common">Mouse-ear cress</name>
    <dbReference type="NCBI Taxonomy" id="3702"/>
    <lineage>
        <taxon>Eukaryota</taxon>
        <taxon>Viridiplantae</taxon>
        <taxon>Streptophyta</taxon>
        <taxon>Embryophyta</taxon>
        <taxon>Tracheophyta</taxon>
        <taxon>Spermatophyta</taxon>
        <taxon>Magnoliopsida</taxon>
        <taxon>eudicotyledons</taxon>
        <taxon>Gunneridae</taxon>
        <taxon>Pentapetalae</taxon>
        <taxon>rosids</taxon>
        <taxon>malvids</taxon>
        <taxon>Brassicales</taxon>
        <taxon>Brassicaceae</taxon>
        <taxon>Camelineae</taxon>
        <taxon>Arabidopsis</taxon>
    </lineage>
</organism>
<evidence type="ECO:0000256" key="7">
    <source>
        <dbReference type="ARBA" id="ARBA00022989"/>
    </source>
</evidence>
<dbReference type="PRINTS" id="PR00385">
    <property type="entry name" value="P450"/>
</dbReference>
<dbReference type="SUPFAM" id="SSF48264">
    <property type="entry name" value="Cytochrome P450"/>
    <property type="match status" value="2"/>
</dbReference>
<name>A0A7G2EPU7_ARATH</name>
<keyword evidence="14" id="KW-0732">Signal</keyword>
<feature type="signal peptide" evidence="14">
    <location>
        <begin position="1"/>
        <end position="18"/>
    </location>
</feature>
<feature type="transmembrane region" description="Helical" evidence="13">
    <location>
        <begin position="294"/>
        <end position="315"/>
    </location>
</feature>
<reference evidence="15 16" key="1">
    <citation type="submission" date="2020-09" db="EMBL/GenBank/DDBJ databases">
        <authorList>
            <person name="Ashkenazy H."/>
        </authorList>
    </citation>
    <scope>NUCLEOTIDE SEQUENCE [LARGE SCALE GENOMIC DNA]</scope>
    <source>
        <strain evidence="16">cv. Cdm-0</strain>
    </source>
</reference>
<evidence type="ECO:0000256" key="9">
    <source>
        <dbReference type="ARBA" id="ARBA00023004"/>
    </source>
</evidence>
<comment type="similarity">
    <text evidence="3">Belongs to the cytochrome P450 family.</text>
</comment>
<dbReference type="Pfam" id="PF00067">
    <property type="entry name" value="p450"/>
    <property type="match status" value="2"/>
</dbReference>
<dbReference type="GO" id="GO:0016705">
    <property type="term" value="F:oxidoreductase activity, acting on paired donors, with incorporation or reduction of molecular oxygen"/>
    <property type="evidence" value="ECO:0007669"/>
    <property type="project" value="InterPro"/>
</dbReference>
<dbReference type="GO" id="GO:0004497">
    <property type="term" value="F:monooxygenase activity"/>
    <property type="evidence" value="ECO:0007669"/>
    <property type="project" value="UniProtKB-KW"/>
</dbReference>
<evidence type="ECO:0000256" key="10">
    <source>
        <dbReference type="ARBA" id="ARBA00023033"/>
    </source>
</evidence>
<keyword evidence="8" id="KW-0560">Oxidoreductase</keyword>
<keyword evidence="11 13" id="KW-0472">Membrane</keyword>
<evidence type="ECO:0000256" key="8">
    <source>
        <dbReference type="ARBA" id="ARBA00023002"/>
    </source>
</evidence>
<feature type="transmembrane region" description="Helical" evidence="13">
    <location>
        <begin position="508"/>
        <end position="526"/>
    </location>
</feature>
<evidence type="ECO:0000256" key="6">
    <source>
        <dbReference type="ARBA" id="ARBA00022723"/>
    </source>
</evidence>
<evidence type="ECO:0000313" key="15">
    <source>
        <dbReference type="EMBL" id="CAD5324191.1"/>
    </source>
</evidence>
<keyword evidence="6 12" id="KW-0479">Metal-binding</keyword>
<evidence type="ECO:0000313" key="16">
    <source>
        <dbReference type="Proteomes" id="UP000516314"/>
    </source>
</evidence>
<dbReference type="Proteomes" id="UP000516314">
    <property type="component" value="Chromosome 3"/>
</dbReference>
<feature type="binding site" description="axial binding residue" evidence="12">
    <location>
        <position position="946"/>
    </location>
    <ligand>
        <name>heme</name>
        <dbReference type="ChEBI" id="CHEBI:30413"/>
    </ligand>
    <ligandPart>
        <name>Fe</name>
        <dbReference type="ChEBI" id="CHEBI:18248"/>
    </ligandPart>
</feature>
<keyword evidence="9 12" id="KW-0408">Iron</keyword>
<gene>
    <name evidence="15" type="ORF">AT9943_LOCUS12098</name>
</gene>
<evidence type="ECO:0000256" key="1">
    <source>
        <dbReference type="ARBA" id="ARBA00001971"/>
    </source>
</evidence>
<dbReference type="FunFam" id="1.10.630.10:FF:000011">
    <property type="entry name" value="Cytochrome P450 83B1"/>
    <property type="match status" value="2"/>
</dbReference>
<dbReference type="AlphaFoldDB" id="A0A7G2EPU7"/>
<dbReference type="PROSITE" id="PS00086">
    <property type="entry name" value="CYTOCHROME_P450"/>
    <property type="match status" value="2"/>
</dbReference>
<keyword evidence="10" id="KW-0503">Monooxygenase</keyword>
<evidence type="ECO:0000256" key="5">
    <source>
        <dbReference type="ARBA" id="ARBA00022692"/>
    </source>
</evidence>
<dbReference type="GO" id="GO:0005506">
    <property type="term" value="F:iron ion binding"/>
    <property type="evidence" value="ECO:0007669"/>
    <property type="project" value="InterPro"/>
</dbReference>
<dbReference type="PANTHER" id="PTHR47955:SF19">
    <property type="entry name" value="CYTOCHROME P450 71A9-LIKE ISOFORM X1"/>
    <property type="match status" value="1"/>
</dbReference>
<dbReference type="PRINTS" id="PR00463">
    <property type="entry name" value="EP450I"/>
</dbReference>
<keyword evidence="7 13" id="KW-1133">Transmembrane helix</keyword>
<dbReference type="InterPro" id="IPR001128">
    <property type="entry name" value="Cyt_P450"/>
</dbReference>
<sequence length="1006" mass="114538">MATIWFLPLLFLSCLLLAALRLKKRRQHQRKPPSPPGFPIIGNLHQLGELPHQSLWSLSKKYGPVMLLKFGSIPTVVVSSSETAKQALKIHDLNCCSRPSLAGPRALSYNYLDIVFSPFNDYWKELRRICVQELFSPKQVHLIQPIREEEVKKLMNSFSESAAQKTPVNLSEKLASLTVGVICKAAFGVSFQGTVLNSDNFDKLIHDAFLFLGSFSASDYFPNVGWIIDWLTGLQGQRERSVRGLDAFYEQMFDLHKQGNKEGVEDFVDLLLKLEKEETVLGYGKLTRNHIKAVLMNVLLGGIGTSAITMTWAMTELMRNPRVMKKVQSEIRNQIGGKSMICLDDIDQLHYLKMVINETWRLHPPAPLLVPREVMSEFEINGYTIPAKTRLYVNVWAIGRDPDTWKDPEEFLPERFVNSNIDAKGQNFELLPFGSGRRMCPAMYMGTTMVEFGLANLLYHFDWKLPEGMVVEDIDMEESPGLNASKKNELVLVPMNCPSLSIKSSEMATILFLSLLFLSCILLAAFKHKKRQQHQRKPPSPPGFPIIGNLHQLGELPHQSLWRLSKKYGHVMLLKFGSIPTVVVSSSETAKQVLKIHDLHCCSRPSLAGPRALSYNYLDIAFSPFDDYWKELRRICVQELFSVKRVQSFQPIKEDEVKKLIDSVSESASQGTPVNLSEKFTSLTVRVTCKATFGVNFQGTVLNSDRFEKLIHDTYLFLGSFSASDYFPNGGWIIDWLTGLHGQRERSVRALDAFYEQMFDLHKQGNKEGVEDFVDLLLRLEKEETVIGYGKLTRNHIKAILMNVLIGGIGTSAITMTWAMTELMRNPRVMKKVQSEIRNQIGKKSMITLDDIDQLHYLKMVINETWRLHPPSPFLIPRQVMSEFELNDYVIPVKTRLYVNVWAIGRDPDTWKDPEEFLPERFVNSSIDAKGQHFELLPFGSGRRMCPAMYMGTTMVEFGLANMLYHFDWKIPVGMVAEDIDLEESPGLNASKKNELVLVPLKYLDH</sequence>
<dbReference type="GO" id="GO:0016020">
    <property type="term" value="C:membrane"/>
    <property type="evidence" value="ECO:0007669"/>
    <property type="project" value="UniProtKB-SubCell"/>
</dbReference>